<dbReference type="CDD" id="cd00090">
    <property type="entry name" value="HTH_ARSR"/>
    <property type="match status" value="1"/>
</dbReference>
<keyword evidence="3" id="KW-0804">Transcription</keyword>
<keyword evidence="1" id="KW-0805">Transcription regulation</keyword>
<organism evidence="5 6">
    <name type="scientific">Chitinimonas prasina</name>
    <dbReference type="NCBI Taxonomy" id="1434937"/>
    <lineage>
        <taxon>Bacteria</taxon>
        <taxon>Pseudomonadati</taxon>
        <taxon>Pseudomonadota</taxon>
        <taxon>Betaproteobacteria</taxon>
        <taxon>Neisseriales</taxon>
        <taxon>Chitinibacteraceae</taxon>
        <taxon>Chitinimonas</taxon>
    </lineage>
</organism>
<dbReference type="InterPro" id="IPR036390">
    <property type="entry name" value="WH_DNA-bd_sf"/>
</dbReference>
<evidence type="ECO:0000259" key="4">
    <source>
        <dbReference type="PROSITE" id="PS50987"/>
    </source>
</evidence>
<proteinExistence type="predicted"/>
<dbReference type="PRINTS" id="PR00778">
    <property type="entry name" value="HTHARSR"/>
</dbReference>
<sequence length="118" mass="12446">MDKISALQVFEALSSSARLDTYLLLVGAGGTGIVAGELANRLDMAPSNLSFHLKNLAHAGLVTVEQEGRFQRYRANLALMRQVTGFLTDHCCGGHPEQCAELAAPATSANASPSCCEP</sequence>
<dbReference type="RefSeq" id="WP_284196626.1">
    <property type="nucleotide sequence ID" value="NZ_BSOG01000002.1"/>
</dbReference>
<dbReference type="EMBL" id="BSOG01000002">
    <property type="protein sequence ID" value="GLR13527.1"/>
    <property type="molecule type" value="Genomic_DNA"/>
</dbReference>
<dbReference type="PANTHER" id="PTHR43132">
    <property type="entry name" value="ARSENICAL RESISTANCE OPERON REPRESSOR ARSR-RELATED"/>
    <property type="match status" value="1"/>
</dbReference>
<dbReference type="Proteomes" id="UP001156706">
    <property type="component" value="Unassembled WGS sequence"/>
</dbReference>
<name>A0ABQ5YIN0_9NEIS</name>
<dbReference type="PROSITE" id="PS50987">
    <property type="entry name" value="HTH_ARSR_2"/>
    <property type="match status" value="1"/>
</dbReference>
<dbReference type="InterPro" id="IPR051011">
    <property type="entry name" value="Metal_resp_trans_reg"/>
</dbReference>
<feature type="domain" description="HTH arsR-type" evidence="4">
    <location>
        <begin position="1"/>
        <end position="95"/>
    </location>
</feature>
<evidence type="ECO:0000313" key="5">
    <source>
        <dbReference type="EMBL" id="GLR13527.1"/>
    </source>
</evidence>
<dbReference type="SUPFAM" id="SSF46785">
    <property type="entry name" value="Winged helix' DNA-binding domain"/>
    <property type="match status" value="1"/>
</dbReference>
<dbReference type="InterPro" id="IPR001845">
    <property type="entry name" value="HTH_ArsR_DNA-bd_dom"/>
</dbReference>
<gene>
    <name evidence="5" type="ORF">GCM10007907_23170</name>
</gene>
<reference evidence="6" key="1">
    <citation type="journal article" date="2019" name="Int. J. Syst. Evol. Microbiol.">
        <title>The Global Catalogue of Microorganisms (GCM) 10K type strain sequencing project: providing services to taxonomists for standard genome sequencing and annotation.</title>
        <authorList>
            <consortium name="The Broad Institute Genomics Platform"/>
            <consortium name="The Broad Institute Genome Sequencing Center for Infectious Disease"/>
            <person name="Wu L."/>
            <person name="Ma J."/>
        </authorList>
    </citation>
    <scope>NUCLEOTIDE SEQUENCE [LARGE SCALE GENOMIC DNA]</scope>
    <source>
        <strain evidence="6">NBRC 110044</strain>
    </source>
</reference>
<comment type="caution">
    <text evidence="5">The sequence shown here is derived from an EMBL/GenBank/DDBJ whole genome shotgun (WGS) entry which is preliminary data.</text>
</comment>
<evidence type="ECO:0000256" key="1">
    <source>
        <dbReference type="ARBA" id="ARBA00023015"/>
    </source>
</evidence>
<accession>A0ABQ5YIN0</accession>
<dbReference type="Gene3D" id="1.10.10.10">
    <property type="entry name" value="Winged helix-like DNA-binding domain superfamily/Winged helix DNA-binding domain"/>
    <property type="match status" value="1"/>
</dbReference>
<protein>
    <submittedName>
        <fullName evidence="5">Transcriptional regulator</fullName>
    </submittedName>
</protein>
<dbReference type="InterPro" id="IPR036388">
    <property type="entry name" value="WH-like_DNA-bd_sf"/>
</dbReference>
<dbReference type="Pfam" id="PF12840">
    <property type="entry name" value="HTH_20"/>
    <property type="match status" value="1"/>
</dbReference>
<dbReference type="SMART" id="SM00418">
    <property type="entry name" value="HTH_ARSR"/>
    <property type="match status" value="1"/>
</dbReference>
<evidence type="ECO:0000313" key="6">
    <source>
        <dbReference type="Proteomes" id="UP001156706"/>
    </source>
</evidence>
<evidence type="ECO:0000256" key="2">
    <source>
        <dbReference type="ARBA" id="ARBA00023125"/>
    </source>
</evidence>
<dbReference type="InterPro" id="IPR011991">
    <property type="entry name" value="ArsR-like_HTH"/>
</dbReference>
<dbReference type="PANTHER" id="PTHR43132:SF2">
    <property type="entry name" value="ARSENICAL RESISTANCE OPERON REPRESSOR ARSR-RELATED"/>
    <property type="match status" value="1"/>
</dbReference>
<keyword evidence="6" id="KW-1185">Reference proteome</keyword>
<evidence type="ECO:0000256" key="3">
    <source>
        <dbReference type="ARBA" id="ARBA00023163"/>
    </source>
</evidence>
<keyword evidence="2" id="KW-0238">DNA-binding</keyword>